<dbReference type="InterPro" id="IPR011051">
    <property type="entry name" value="RmlC_Cupin_sf"/>
</dbReference>
<accession>A0ABT3RW98</accession>
<keyword evidence="3" id="KW-0560">Oxidoreductase</keyword>
<dbReference type="Gene3D" id="2.60.120.10">
    <property type="entry name" value="Jelly Rolls"/>
    <property type="match status" value="1"/>
</dbReference>
<feature type="signal peptide" evidence="1">
    <location>
        <begin position="1"/>
        <end position="22"/>
    </location>
</feature>
<evidence type="ECO:0000256" key="1">
    <source>
        <dbReference type="SAM" id="SignalP"/>
    </source>
</evidence>
<dbReference type="InterPro" id="IPR025979">
    <property type="entry name" value="ChrR-like_cupin_dom"/>
</dbReference>
<sequence>MDRRKFIVGTAALALISRFSTAADQKLYDDFLANPHSNHHYEKGDKLKALAHATHIGENDLPFIEVGPGMKLKLLMVDLANGLWVTRILFEPGAEVNKHYHTGPVLAFTVSGEWYYKEYPKDRNKRGSFLYEPAHSLHTLTVPVTNKEVTEVCFSVVGSNLNVDENDEVESVTDANSVLEAYKQLCGEQKISSDKLLIHGV</sequence>
<dbReference type="Pfam" id="PF12973">
    <property type="entry name" value="Cupin_7"/>
    <property type="match status" value="1"/>
</dbReference>
<dbReference type="Proteomes" id="UP001209885">
    <property type="component" value="Unassembled WGS sequence"/>
</dbReference>
<dbReference type="InterPro" id="IPR014710">
    <property type="entry name" value="RmlC-like_jellyroll"/>
</dbReference>
<protein>
    <submittedName>
        <fullName evidence="3">2,4'-dihydroxyacetophenone dioxygenase family protein</fullName>
    </submittedName>
</protein>
<dbReference type="EMBL" id="JAPFQN010000010">
    <property type="protein sequence ID" value="MCX2745435.1"/>
    <property type="molecule type" value="Genomic_DNA"/>
</dbReference>
<feature type="domain" description="ChrR-like cupin" evidence="2">
    <location>
        <begin position="57"/>
        <end position="154"/>
    </location>
</feature>
<dbReference type="GO" id="GO:0051213">
    <property type="term" value="F:dioxygenase activity"/>
    <property type="evidence" value="ECO:0007669"/>
    <property type="project" value="UniProtKB-KW"/>
</dbReference>
<dbReference type="SUPFAM" id="SSF51182">
    <property type="entry name" value="RmlC-like cupins"/>
    <property type="match status" value="1"/>
</dbReference>
<organism evidence="3 4">
    <name type="scientific">Mangrovivirga halotolerans</name>
    <dbReference type="NCBI Taxonomy" id="2993936"/>
    <lineage>
        <taxon>Bacteria</taxon>
        <taxon>Pseudomonadati</taxon>
        <taxon>Bacteroidota</taxon>
        <taxon>Cytophagia</taxon>
        <taxon>Cytophagales</taxon>
        <taxon>Mangrovivirgaceae</taxon>
        <taxon>Mangrovivirga</taxon>
    </lineage>
</organism>
<dbReference type="RefSeq" id="WP_266058016.1">
    <property type="nucleotide sequence ID" value="NZ_JAPFQN010000010.1"/>
</dbReference>
<keyword evidence="1" id="KW-0732">Signal</keyword>
<dbReference type="CDD" id="cd20302">
    <property type="entry name" value="cupin_DAD"/>
    <property type="match status" value="1"/>
</dbReference>
<keyword evidence="3" id="KW-0223">Dioxygenase</keyword>
<reference evidence="3 4" key="1">
    <citation type="submission" date="2022-11" db="EMBL/GenBank/DDBJ databases">
        <title>The characterization of three novel Bacteroidetes species and genomic analysis of their roles in tidal elemental geochemical cycles.</title>
        <authorList>
            <person name="Ma K."/>
        </authorList>
    </citation>
    <scope>NUCLEOTIDE SEQUENCE [LARGE SCALE GENOMIC DNA]</scope>
    <source>
        <strain evidence="3 4">M17</strain>
    </source>
</reference>
<comment type="caution">
    <text evidence="3">The sequence shown here is derived from an EMBL/GenBank/DDBJ whole genome shotgun (WGS) entry which is preliminary data.</text>
</comment>
<keyword evidence="4" id="KW-1185">Reference proteome</keyword>
<evidence type="ECO:0000313" key="4">
    <source>
        <dbReference type="Proteomes" id="UP001209885"/>
    </source>
</evidence>
<feature type="chain" id="PRO_5046154091" evidence="1">
    <location>
        <begin position="23"/>
        <end position="201"/>
    </location>
</feature>
<evidence type="ECO:0000259" key="2">
    <source>
        <dbReference type="Pfam" id="PF12973"/>
    </source>
</evidence>
<gene>
    <name evidence="3" type="ORF">OO013_16265</name>
</gene>
<name>A0ABT3RW98_9BACT</name>
<proteinExistence type="predicted"/>
<evidence type="ECO:0000313" key="3">
    <source>
        <dbReference type="EMBL" id="MCX2745435.1"/>
    </source>
</evidence>